<evidence type="ECO:0000313" key="3">
    <source>
        <dbReference type="Proteomes" id="UP001500655"/>
    </source>
</evidence>
<name>A0ABP4W1C2_9ACTN</name>
<dbReference type="CDD" id="cd00093">
    <property type="entry name" value="HTH_XRE"/>
    <property type="match status" value="1"/>
</dbReference>
<dbReference type="SUPFAM" id="SSF47413">
    <property type="entry name" value="lambda repressor-like DNA-binding domains"/>
    <property type="match status" value="1"/>
</dbReference>
<reference evidence="3" key="1">
    <citation type="journal article" date="2019" name="Int. J. Syst. Evol. Microbiol.">
        <title>The Global Catalogue of Microorganisms (GCM) 10K type strain sequencing project: providing services to taxonomists for standard genome sequencing and annotation.</title>
        <authorList>
            <consortium name="The Broad Institute Genomics Platform"/>
            <consortium name="The Broad Institute Genome Sequencing Center for Infectious Disease"/>
            <person name="Wu L."/>
            <person name="Ma J."/>
        </authorList>
    </citation>
    <scope>NUCLEOTIDE SEQUENCE [LARGE SCALE GENOMIC DNA]</scope>
    <source>
        <strain evidence="3">JCM 13249</strain>
    </source>
</reference>
<dbReference type="SMART" id="SM00530">
    <property type="entry name" value="HTH_XRE"/>
    <property type="match status" value="1"/>
</dbReference>
<dbReference type="InterPro" id="IPR010982">
    <property type="entry name" value="Lambda_DNA-bd_dom_sf"/>
</dbReference>
<sequence>MPEWRPVRRSSDCFQGRFTMPRTSDPRFGERMRALLEAGGVSYRALAARTFYSRSYLHELATGRKAPTVDAAERVDEALGAGGELVALVRVVRTGDDECEALELARRVEASDVSAPTLERLETVVDELAMAYTTTLPQHLLPRLREHLGYVGQLVDARATIEQRRRLVTVGGWLSLLAATVHIDLRQDRAAEARLRTAVQLGGHAERPEILAWCLETRAWDALTGGDYARALDLSRQAQALAARGSSAHAQATAQEGRAWARMGRSAETLGALARLERQVAGMTGPERPEHHYQYDPAKAMAYTATTLAWVGDPAAVDFARAALARLLAADDGVTRPRRIASARLDLSLALLGAGRADEAATVATAAVESGRVVASNWWRAAEVLAGVAAAGADEAAGLRDAYETFRPHGNG</sequence>
<comment type="caution">
    <text evidence="2">The sequence shown here is derived from an EMBL/GenBank/DDBJ whole genome shotgun (WGS) entry which is preliminary data.</text>
</comment>
<gene>
    <name evidence="2" type="ORF">GCM10009681_14770</name>
</gene>
<dbReference type="EMBL" id="BAAALS010000005">
    <property type="protein sequence ID" value="GAA1744884.1"/>
    <property type="molecule type" value="Genomic_DNA"/>
</dbReference>
<organism evidence="2 3">
    <name type="scientific">Luedemannella helvata</name>
    <dbReference type="NCBI Taxonomy" id="349315"/>
    <lineage>
        <taxon>Bacteria</taxon>
        <taxon>Bacillati</taxon>
        <taxon>Actinomycetota</taxon>
        <taxon>Actinomycetes</taxon>
        <taxon>Micromonosporales</taxon>
        <taxon>Micromonosporaceae</taxon>
        <taxon>Luedemannella</taxon>
    </lineage>
</organism>
<feature type="domain" description="HTH cro/C1-type" evidence="1">
    <location>
        <begin position="31"/>
        <end position="86"/>
    </location>
</feature>
<dbReference type="Gene3D" id="1.10.260.40">
    <property type="entry name" value="lambda repressor-like DNA-binding domains"/>
    <property type="match status" value="1"/>
</dbReference>
<proteinExistence type="predicted"/>
<evidence type="ECO:0000259" key="1">
    <source>
        <dbReference type="SMART" id="SM00530"/>
    </source>
</evidence>
<dbReference type="Pfam" id="PF13560">
    <property type="entry name" value="HTH_31"/>
    <property type="match status" value="1"/>
</dbReference>
<keyword evidence="3" id="KW-1185">Reference proteome</keyword>
<evidence type="ECO:0000313" key="2">
    <source>
        <dbReference type="EMBL" id="GAA1744884.1"/>
    </source>
</evidence>
<accession>A0ABP4W1C2</accession>
<protein>
    <recommendedName>
        <fullName evidence="1">HTH cro/C1-type domain-containing protein</fullName>
    </recommendedName>
</protein>
<dbReference type="Proteomes" id="UP001500655">
    <property type="component" value="Unassembled WGS sequence"/>
</dbReference>
<dbReference type="InterPro" id="IPR001387">
    <property type="entry name" value="Cro/C1-type_HTH"/>
</dbReference>